<dbReference type="EMBL" id="JABWDY010011135">
    <property type="protein sequence ID" value="KAF5200105.1"/>
    <property type="molecule type" value="Genomic_DNA"/>
</dbReference>
<name>A0A7J6WUD6_THATH</name>
<dbReference type="Pfam" id="PF13813">
    <property type="entry name" value="MBOAT_2"/>
    <property type="match status" value="1"/>
</dbReference>
<reference evidence="11 12" key="1">
    <citation type="submission" date="2020-06" db="EMBL/GenBank/DDBJ databases">
        <title>Transcriptomic and genomic resources for Thalictrum thalictroides and T. hernandezii: Facilitating candidate gene discovery in an emerging model plant lineage.</title>
        <authorList>
            <person name="Arias T."/>
            <person name="Riano-Pachon D.M."/>
            <person name="Di Stilio V.S."/>
        </authorList>
    </citation>
    <scope>NUCLEOTIDE SEQUENCE [LARGE SCALE GENOMIC DNA]</scope>
    <source>
        <strain evidence="12">cv. WT478/WT964</strain>
        <tissue evidence="11">Leaves</tissue>
    </source>
</reference>
<proteinExistence type="inferred from homology"/>
<gene>
    <name evidence="11" type="ORF">FRX31_010310</name>
</gene>
<evidence type="ECO:0000313" key="11">
    <source>
        <dbReference type="EMBL" id="KAF5200105.1"/>
    </source>
</evidence>
<dbReference type="PANTHER" id="PTHR31595:SF57">
    <property type="entry name" value="OS04G0481900 PROTEIN"/>
    <property type="match status" value="1"/>
</dbReference>
<evidence type="ECO:0000256" key="9">
    <source>
        <dbReference type="SAM" id="Phobius"/>
    </source>
</evidence>
<feature type="transmembrane region" description="Helical" evidence="9">
    <location>
        <begin position="93"/>
        <end position="113"/>
    </location>
</feature>
<evidence type="ECO:0000313" key="12">
    <source>
        <dbReference type="Proteomes" id="UP000554482"/>
    </source>
</evidence>
<sequence>MVKTMVQSFLGLEIEPQFNKPYLASSLQDFWGKRWNLMVTSILRPSVYYPVVRVFSRWIGKSWAQKFGVFATFIVSGLMHELIFYYLGRVKPTWEVMLFFVLHGVCMAVEIAVKKILKDKWQLHPVVSTPLVIGFVVATGYWLFFPQLLRCDAVDRAVKEYAAVVEFMKNVGQIMMIYLAKIGVLSL</sequence>
<keyword evidence="4 11" id="KW-0808">Transferase</keyword>
<evidence type="ECO:0000256" key="2">
    <source>
        <dbReference type="ARBA" id="ARBA00005179"/>
    </source>
</evidence>
<keyword evidence="8 11" id="KW-0012">Acyltransferase</keyword>
<dbReference type="AlphaFoldDB" id="A0A7J6WUD6"/>
<evidence type="ECO:0000256" key="8">
    <source>
        <dbReference type="ARBA" id="ARBA00023315"/>
    </source>
</evidence>
<evidence type="ECO:0000256" key="1">
    <source>
        <dbReference type="ARBA" id="ARBA00004141"/>
    </source>
</evidence>
<dbReference type="OrthoDB" id="1077582at2759"/>
<accession>A0A7J6WUD6</accession>
<comment type="similarity">
    <text evidence="3">Belongs to the wax synthase family.</text>
</comment>
<keyword evidence="5 9" id="KW-0812">Transmembrane</keyword>
<feature type="domain" description="Wax synthase" evidence="10">
    <location>
        <begin position="15"/>
        <end position="102"/>
    </location>
</feature>
<feature type="transmembrane region" description="Helical" evidence="9">
    <location>
        <begin position="125"/>
        <end position="144"/>
    </location>
</feature>
<evidence type="ECO:0000259" key="10">
    <source>
        <dbReference type="Pfam" id="PF13813"/>
    </source>
</evidence>
<keyword evidence="12" id="KW-1185">Reference proteome</keyword>
<evidence type="ECO:0000256" key="7">
    <source>
        <dbReference type="ARBA" id="ARBA00023136"/>
    </source>
</evidence>
<comment type="subcellular location">
    <subcellularLocation>
        <location evidence="1">Membrane</location>
        <topology evidence="1">Multi-pass membrane protein</topology>
    </subcellularLocation>
</comment>
<evidence type="ECO:0000256" key="6">
    <source>
        <dbReference type="ARBA" id="ARBA00022989"/>
    </source>
</evidence>
<dbReference type="GO" id="GO:0016020">
    <property type="term" value="C:membrane"/>
    <property type="evidence" value="ECO:0007669"/>
    <property type="project" value="UniProtKB-SubCell"/>
</dbReference>
<comment type="pathway">
    <text evidence="2">Secondary metabolite biosynthesis.</text>
</comment>
<evidence type="ECO:0000256" key="4">
    <source>
        <dbReference type="ARBA" id="ARBA00022679"/>
    </source>
</evidence>
<dbReference type="PANTHER" id="PTHR31595">
    <property type="entry name" value="LONG-CHAIN-ALCOHOL O-FATTY-ACYLTRANSFERASE 3-RELATED"/>
    <property type="match status" value="1"/>
</dbReference>
<dbReference type="GO" id="GO:0008374">
    <property type="term" value="F:O-acyltransferase activity"/>
    <property type="evidence" value="ECO:0007669"/>
    <property type="project" value="InterPro"/>
</dbReference>
<keyword evidence="6 9" id="KW-1133">Transmembrane helix</keyword>
<dbReference type="InterPro" id="IPR032805">
    <property type="entry name" value="Wax_synthase_dom"/>
</dbReference>
<feature type="transmembrane region" description="Helical" evidence="9">
    <location>
        <begin position="67"/>
        <end position="87"/>
    </location>
</feature>
<comment type="caution">
    <text evidence="11">The sequence shown here is derived from an EMBL/GenBank/DDBJ whole genome shotgun (WGS) entry which is preliminary data.</text>
</comment>
<dbReference type="GO" id="GO:0006629">
    <property type="term" value="P:lipid metabolic process"/>
    <property type="evidence" value="ECO:0007669"/>
    <property type="project" value="InterPro"/>
</dbReference>
<dbReference type="Proteomes" id="UP000554482">
    <property type="component" value="Unassembled WGS sequence"/>
</dbReference>
<protein>
    <submittedName>
        <fullName evidence="11">Acyl-coa--sterol o-acyltransferase</fullName>
    </submittedName>
</protein>
<keyword evidence="7 9" id="KW-0472">Membrane</keyword>
<evidence type="ECO:0000256" key="5">
    <source>
        <dbReference type="ARBA" id="ARBA00022692"/>
    </source>
</evidence>
<organism evidence="11 12">
    <name type="scientific">Thalictrum thalictroides</name>
    <name type="common">Rue-anemone</name>
    <name type="synonym">Anemone thalictroides</name>
    <dbReference type="NCBI Taxonomy" id="46969"/>
    <lineage>
        <taxon>Eukaryota</taxon>
        <taxon>Viridiplantae</taxon>
        <taxon>Streptophyta</taxon>
        <taxon>Embryophyta</taxon>
        <taxon>Tracheophyta</taxon>
        <taxon>Spermatophyta</taxon>
        <taxon>Magnoliopsida</taxon>
        <taxon>Ranunculales</taxon>
        <taxon>Ranunculaceae</taxon>
        <taxon>Thalictroideae</taxon>
        <taxon>Thalictrum</taxon>
    </lineage>
</organism>
<evidence type="ECO:0000256" key="3">
    <source>
        <dbReference type="ARBA" id="ARBA00007282"/>
    </source>
</evidence>
<dbReference type="InterPro" id="IPR044851">
    <property type="entry name" value="Wax_synthase"/>
</dbReference>